<dbReference type="PIRSF" id="PIRSF000099">
    <property type="entry name" value="Histidinol_dh"/>
    <property type="match status" value="1"/>
</dbReference>
<dbReference type="Gene3D" id="3.40.50.1980">
    <property type="entry name" value="Nitrogenase molybdenum iron protein domain"/>
    <property type="match status" value="2"/>
</dbReference>
<feature type="binding site" evidence="12 17">
    <location>
        <position position="421"/>
    </location>
    <ligand>
        <name>Zn(2+)</name>
        <dbReference type="ChEBI" id="CHEBI:29105"/>
    </ligand>
</feature>
<comment type="similarity">
    <text evidence="3 12 13 18">Belongs to the histidinol dehydrogenase family.</text>
</comment>
<comment type="catalytic activity">
    <reaction evidence="11 12">
        <text>L-histidinol + 2 NAD(+) + H2O = L-histidine + 2 NADH + 3 H(+)</text>
        <dbReference type="Rhea" id="RHEA:20641"/>
        <dbReference type="ChEBI" id="CHEBI:15377"/>
        <dbReference type="ChEBI" id="CHEBI:15378"/>
        <dbReference type="ChEBI" id="CHEBI:57540"/>
        <dbReference type="ChEBI" id="CHEBI:57595"/>
        <dbReference type="ChEBI" id="CHEBI:57699"/>
        <dbReference type="ChEBI" id="CHEBI:57945"/>
        <dbReference type="EC" id="1.1.1.23"/>
    </reaction>
</comment>
<dbReference type="GO" id="GO:0000105">
    <property type="term" value="P:L-histidine biosynthetic process"/>
    <property type="evidence" value="ECO:0007669"/>
    <property type="project" value="UniProtKB-UniRule"/>
</dbReference>
<evidence type="ECO:0000256" key="2">
    <source>
        <dbReference type="ARBA" id="ARBA00004940"/>
    </source>
</evidence>
<evidence type="ECO:0000256" key="15">
    <source>
        <dbReference type="PIRSR" id="PIRSR000099-2"/>
    </source>
</evidence>
<evidence type="ECO:0000313" key="20">
    <source>
        <dbReference type="Proteomes" id="UP000487268"/>
    </source>
</evidence>
<evidence type="ECO:0000256" key="11">
    <source>
        <dbReference type="ARBA" id="ARBA00049489"/>
    </source>
</evidence>
<sequence length="435" mass="45343">MISRIDLRGSLPGDLRATLPRADFDVEAALEKVRPICEDVRHRGSAAVREHTHAFDGVELERTRVPVEVVHEALATLDPAVRDALEESIRRARKVHRDQRRTDTTTQVVPGGTVTERWVPVGRVGLYVPGGNAVYPSSVVMNVVPAQEAGVGSLAVTSPAQKGFGGRPHPAILAACALLGVDEVYAAGGAQAIAMFAYGTDECPRADLVTGPGNIYVAAAKRLLKGVIGIDSEAGPTEIAILADATADPVHVAADLISQAEHDVLAAAVLVTDSPELASAVEDELRAQVARTKHAERVTAALAGRQSGIVLVDDVEAGLAVVDAYAAEHLEIQTADAAAVAARVRNAGAVFVGPHAPVSLGDYLAGSNHVLPTGGCACHSSGLSVQSFLRGIHVVEYDEAALAEATARVVTLAEAEDLPAHGAALKARFDWEIPS</sequence>
<keyword evidence="8 12" id="KW-0560">Oxidoreductase</keyword>
<dbReference type="UniPathway" id="UPA00031">
    <property type="reaction ID" value="UER00014"/>
</dbReference>
<feature type="binding site" evidence="12 16">
    <location>
        <position position="259"/>
    </location>
    <ligand>
        <name>substrate</name>
    </ligand>
</feature>
<accession>A0A7K0BN35</accession>
<evidence type="ECO:0000256" key="3">
    <source>
        <dbReference type="ARBA" id="ARBA00010178"/>
    </source>
</evidence>
<feature type="binding site" evidence="12 16">
    <location>
        <position position="362"/>
    </location>
    <ligand>
        <name>substrate</name>
    </ligand>
</feature>
<feature type="active site" description="Proton acceptor" evidence="12 14">
    <location>
        <position position="328"/>
    </location>
</feature>
<feature type="binding site" evidence="12 17">
    <location>
        <position position="262"/>
    </location>
    <ligand>
        <name>Zn(2+)</name>
        <dbReference type="ChEBI" id="CHEBI:29105"/>
    </ligand>
</feature>
<dbReference type="GO" id="GO:0051287">
    <property type="term" value="F:NAD binding"/>
    <property type="evidence" value="ECO:0007669"/>
    <property type="project" value="InterPro"/>
</dbReference>
<dbReference type="EC" id="1.1.1.23" evidence="4 12"/>
<feature type="binding site" evidence="12 16">
    <location>
        <position position="237"/>
    </location>
    <ligand>
        <name>substrate</name>
    </ligand>
</feature>
<dbReference type="Pfam" id="PF00815">
    <property type="entry name" value="Histidinol_dh"/>
    <property type="match status" value="1"/>
</dbReference>
<feature type="binding site" evidence="12 17">
    <location>
        <position position="362"/>
    </location>
    <ligand>
        <name>Zn(2+)</name>
        <dbReference type="ChEBI" id="CHEBI:29105"/>
    </ligand>
</feature>
<dbReference type="HAMAP" id="MF_01024">
    <property type="entry name" value="HisD"/>
    <property type="match status" value="1"/>
</dbReference>
<evidence type="ECO:0000256" key="16">
    <source>
        <dbReference type="PIRSR" id="PIRSR000099-3"/>
    </source>
</evidence>
<feature type="binding site" evidence="12 16">
    <location>
        <position position="262"/>
    </location>
    <ligand>
        <name>substrate</name>
    </ligand>
</feature>
<dbReference type="PROSITE" id="PS00611">
    <property type="entry name" value="HISOL_DEHYDROGENASE"/>
    <property type="match status" value="1"/>
</dbReference>
<comment type="function">
    <text evidence="1 12">Catalyzes the sequential NAD-dependent oxidations of L-histidinol to L-histidinaldehyde and then to L-histidine.</text>
</comment>
<dbReference type="SUPFAM" id="SSF53720">
    <property type="entry name" value="ALDH-like"/>
    <property type="match status" value="1"/>
</dbReference>
<keyword evidence="20" id="KW-1185">Reference proteome</keyword>
<comment type="caution">
    <text evidence="19">The sequence shown here is derived from an EMBL/GenBank/DDBJ whole genome shotgun (WGS) entry which is preliminary data.</text>
</comment>
<evidence type="ECO:0000256" key="6">
    <source>
        <dbReference type="ARBA" id="ARBA00022723"/>
    </source>
</evidence>
<evidence type="ECO:0000256" key="12">
    <source>
        <dbReference type="HAMAP-Rule" id="MF_01024"/>
    </source>
</evidence>
<dbReference type="AlphaFoldDB" id="A0A7K0BN35"/>
<name>A0A7K0BN35_9ACTN</name>
<comment type="pathway">
    <text evidence="2 12">Amino-acid biosynthesis; L-histidine biosynthesis; L-histidine from 5-phospho-alpha-D-ribose 1-diphosphate: step 9/9.</text>
</comment>
<evidence type="ECO:0000256" key="7">
    <source>
        <dbReference type="ARBA" id="ARBA00022833"/>
    </source>
</evidence>
<keyword evidence="10 12" id="KW-0368">Histidine biosynthesis</keyword>
<dbReference type="GO" id="GO:0008270">
    <property type="term" value="F:zinc ion binding"/>
    <property type="evidence" value="ECO:0007669"/>
    <property type="project" value="UniProtKB-UniRule"/>
</dbReference>
<dbReference type="Proteomes" id="UP000487268">
    <property type="component" value="Unassembled WGS sequence"/>
</dbReference>
<gene>
    <name evidence="12 19" type="primary">hisD</name>
    <name evidence="19" type="ORF">ACRB68_03220</name>
</gene>
<dbReference type="InterPro" id="IPR001692">
    <property type="entry name" value="Histidinol_DH_CS"/>
</dbReference>
<feature type="active site" description="Proton acceptor" evidence="12 14">
    <location>
        <position position="329"/>
    </location>
</feature>
<evidence type="ECO:0000256" key="5">
    <source>
        <dbReference type="ARBA" id="ARBA00016531"/>
    </source>
</evidence>
<dbReference type="InterPro" id="IPR012131">
    <property type="entry name" value="Hstdl_DH"/>
</dbReference>
<evidence type="ECO:0000256" key="14">
    <source>
        <dbReference type="PIRSR" id="PIRSR000099-1"/>
    </source>
</evidence>
<protein>
    <recommendedName>
        <fullName evidence="5 12">Histidinol dehydrogenase</fullName>
        <shortName evidence="12">HDH</shortName>
        <ecNumber evidence="4 12">1.1.1.23</ecNumber>
    </recommendedName>
</protein>
<proteinExistence type="inferred from homology"/>
<feature type="binding site" evidence="12 15">
    <location>
        <position position="214"/>
    </location>
    <ligand>
        <name>NAD(+)</name>
        <dbReference type="ChEBI" id="CHEBI:57540"/>
    </ligand>
</feature>
<dbReference type="OrthoDB" id="9805269at2"/>
<dbReference type="PRINTS" id="PR00083">
    <property type="entry name" value="HOLDHDRGNASE"/>
</dbReference>
<dbReference type="InterPro" id="IPR022695">
    <property type="entry name" value="Histidinol_DH_monofunct"/>
</dbReference>
<reference evidence="19 20" key="1">
    <citation type="submission" date="2019-10" db="EMBL/GenBank/DDBJ databases">
        <title>Actinomadura rubteroloni sp. nov. and Actinomadura macrotermitis sp. nov., isolated from the gut of fungus growing-termite Macrotermes natalensis.</title>
        <authorList>
            <person name="Benndorf R."/>
            <person name="Martin K."/>
            <person name="Kuefner M."/>
            <person name="De Beer W."/>
            <person name="Kaster A.-K."/>
            <person name="Vollmers J."/>
            <person name="Poulsen M."/>
            <person name="Beemelmanns C."/>
        </authorList>
    </citation>
    <scope>NUCLEOTIDE SEQUENCE [LARGE SCALE GENOMIC DNA]</scope>
    <source>
        <strain evidence="19 20">RB68</strain>
    </source>
</reference>
<evidence type="ECO:0000256" key="17">
    <source>
        <dbReference type="PIRSR" id="PIRSR000099-4"/>
    </source>
</evidence>
<evidence type="ECO:0000256" key="10">
    <source>
        <dbReference type="ARBA" id="ARBA00023102"/>
    </source>
</evidence>
<keyword evidence="6 12" id="KW-0479">Metal-binding</keyword>
<dbReference type="GO" id="GO:0005829">
    <property type="term" value="C:cytosol"/>
    <property type="evidence" value="ECO:0007669"/>
    <property type="project" value="TreeGrafter"/>
</dbReference>
<dbReference type="GO" id="GO:0004399">
    <property type="term" value="F:histidinol dehydrogenase activity"/>
    <property type="evidence" value="ECO:0007669"/>
    <property type="project" value="UniProtKB-UniRule"/>
</dbReference>
<dbReference type="NCBIfam" id="TIGR00069">
    <property type="entry name" value="hisD"/>
    <property type="match status" value="1"/>
</dbReference>
<dbReference type="PANTHER" id="PTHR21256">
    <property type="entry name" value="HISTIDINOL DEHYDROGENASE HDH"/>
    <property type="match status" value="1"/>
</dbReference>
<dbReference type="InterPro" id="IPR016161">
    <property type="entry name" value="Ald_DH/histidinol_DH"/>
</dbReference>
<organism evidence="19 20">
    <name type="scientific">Actinomadura macrotermitis</name>
    <dbReference type="NCBI Taxonomy" id="2585200"/>
    <lineage>
        <taxon>Bacteria</taxon>
        <taxon>Bacillati</taxon>
        <taxon>Actinomycetota</taxon>
        <taxon>Actinomycetes</taxon>
        <taxon>Streptosporangiales</taxon>
        <taxon>Thermomonosporaceae</taxon>
        <taxon>Actinomadura</taxon>
    </lineage>
</organism>
<dbReference type="FunFam" id="3.40.50.1980:FF:000001">
    <property type="entry name" value="Histidinol dehydrogenase"/>
    <property type="match status" value="1"/>
</dbReference>
<feature type="binding site" evidence="12 17">
    <location>
        <position position="259"/>
    </location>
    <ligand>
        <name>Zn(2+)</name>
        <dbReference type="ChEBI" id="CHEBI:29105"/>
    </ligand>
</feature>
<comment type="cofactor">
    <cofactor evidence="12 17">
        <name>Zn(2+)</name>
        <dbReference type="ChEBI" id="CHEBI:29105"/>
    </cofactor>
    <text evidence="12 17">Binds 1 zinc ion per subunit.</text>
</comment>
<dbReference type="Gene3D" id="1.20.5.1300">
    <property type="match status" value="1"/>
</dbReference>
<dbReference type="RefSeq" id="WP_153530524.1">
    <property type="nucleotide sequence ID" value="NZ_WEGH01000001.1"/>
</dbReference>
<feature type="binding site" evidence="12 15">
    <location>
        <position position="127"/>
    </location>
    <ligand>
        <name>NAD(+)</name>
        <dbReference type="ChEBI" id="CHEBI:57540"/>
    </ligand>
</feature>
<dbReference type="PANTHER" id="PTHR21256:SF2">
    <property type="entry name" value="HISTIDINE BIOSYNTHESIS TRIFUNCTIONAL PROTEIN"/>
    <property type="match status" value="1"/>
</dbReference>
<keyword evidence="9 12" id="KW-0520">NAD</keyword>
<evidence type="ECO:0000256" key="1">
    <source>
        <dbReference type="ARBA" id="ARBA00003850"/>
    </source>
</evidence>
<evidence type="ECO:0000256" key="8">
    <source>
        <dbReference type="ARBA" id="ARBA00023002"/>
    </source>
</evidence>
<dbReference type="EMBL" id="WEGH01000001">
    <property type="protein sequence ID" value="MQY02292.1"/>
    <property type="molecule type" value="Genomic_DNA"/>
</dbReference>
<feature type="binding site" evidence="12 16">
    <location>
        <position position="421"/>
    </location>
    <ligand>
        <name>substrate</name>
    </ligand>
</feature>
<keyword evidence="12" id="KW-0028">Amino-acid biosynthesis</keyword>
<dbReference type="CDD" id="cd06572">
    <property type="entry name" value="Histidinol_dh"/>
    <property type="match status" value="1"/>
</dbReference>
<feature type="binding site" evidence="12 16">
    <location>
        <position position="329"/>
    </location>
    <ligand>
        <name>substrate</name>
    </ligand>
</feature>
<feature type="binding site" evidence="12 16">
    <location>
        <position position="416"/>
    </location>
    <ligand>
        <name>substrate</name>
    </ligand>
</feature>
<evidence type="ECO:0000256" key="4">
    <source>
        <dbReference type="ARBA" id="ARBA00012965"/>
    </source>
</evidence>
<evidence type="ECO:0000256" key="18">
    <source>
        <dbReference type="RuleBase" id="RU004175"/>
    </source>
</evidence>
<evidence type="ECO:0000256" key="9">
    <source>
        <dbReference type="ARBA" id="ARBA00023027"/>
    </source>
</evidence>
<keyword evidence="7 12" id="KW-0862">Zinc</keyword>
<evidence type="ECO:0000256" key="13">
    <source>
        <dbReference type="PIRNR" id="PIRNR000099"/>
    </source>
</evidence>
<feature type="binding site" evidence="12 15">
    <location>
        <position position="191"/>
    </location>
    <ligand>
        <name>NAD(+)</name>
        <dbReference type="ChEBI" id="CHEBI:57540"/>
    </ligand>
</feature>
<evidence type="ECO:0000313" key="19">
    <source>
        <dbReference type="EMBL" id="MQY02292.1"/>
    </source>
</evidence>